<keyword evidence="3" id="KW-0967">Endosome</keyword>
<comment type="subcellular location">
    <subcellularLocation>
        <location evidence="1">Endosome</location>
    </subcellularLocation>
</comment>
<dbReference type="Pfam" id="PF03357">
    <property type="entry name" value="Snf7"/>
    <property type="match status" value="1"/>
</dbReference>
<evidence type="ECO:0000313" key="7">
    <source>
        <dbReference type="EMBL" id="KAF9148412.1"/>
    </source>
</evidence>
<name>A0A9P5V9M7_9FUNG</name>
<gene>
    <name evidence="7" type="primary">SNF7</name>
    <name evidence="7" type="ORF">BG015_009859</name>
</gene>
<feature type="region of interest" description="Disordered" evidence="6">
    <location>
        <begin position="440"/>
        <end position="460"/>
    </location>
</feature>
<sequence>MNLFFSRKPKVTPKDSIVELRNTLQMLEKRETFLQTKIDNELKIAKANATKNRRAALMALKRKKQFEGQIEKISGSRLTIETQVMAIENANVNLETMKAMRAGAEAMKGIHGAMDIGKVDQTMEEIRDQMELANEISDVISQPVGFGVEMDDDELAAELDELEQEELDKKLMETERPPQMGLPSVPNHEPAEEEDEEEAELRELRESMAINKLTFQLTQPVSVESIVAALRDLPCSTILQNLTQNKSAPPIMASEIRLPGPGHASGWSTNGDPTGNRDKQWGYAQENFGNGCNDYCDNATPTTNGWHFRDNRYVTSTTAIDSPPSWSADGTRLYGHYDEQLHSPPPPTRTVQHISPNRHPSLYQQTLYSAEPHNRLETNRSHFDHQPVSPTPGGSIEDIFGGHRIHDGYVNNTYSANTTPDSRSDAWFNGNYKGDDKYMPEDFYRPSSESSRSPPRQLVNSQRHNLRTPAFDLLTGPIAHGPDACVIEERGSITFIEQHDEGLILEPKSLVEDGPDDLLLMVHTRRYLDPVTVNDPLIHLRLVMPAGQLPRGDTFARMSGHLRTRHSIDTFLIPHESSNMPSHHDVVLGLSGTLDRVCRALEDLLERLVHGTDGFVFWRLSLLIPLDIIHLVAEGRKERSPLEPRISFSRCSLPRLRNATGRVYDSISKTDECILSIQSCSLDVMLNAVRCLGDVMAREEDALLMCEEFYTGGWPSVIPVERKLPKELTHSSTNLDRLTPLGYILRSEMKECLQVIRISRYHIQLLLPARHASLLTSDHGTFVRRFCKNAGALVSFSGVVSTDDDSPIRFCDIGSNNTKALEVSVHEIIRWLYEMAFGGWSVLIVVPERIAVSWRSRETVASWTWRGFLHTVKDMSEFCRSATADAFELEPAEEEWVLDIKSKTMGPGIQAAVRAILSAMYSRDA</sequence>
<dbReference type="EMBL" id="JAAAUQ010000664">
    <property type="protein sequence ID" value="KAF9148412.1"/>
    <property type="molecule type" value="Genomic_DNA"/>
</dbReference>
<evidence type="ECO:0000256" key="6">
    <source>
        <dbReference type="SAM" id="MobiDB-lite"/>
    </source>
</evidence>
<evidence type="ECO:0000256" key="1">
    <source>
        <dbReference type="ARBA" id="ARBA00004177"/>
    </source>
</evidence>
<dbReference type="Gene3D" id="6.10.250.1710">
    <property type="match status" value="1"/>
</dbReference>
<dbReference type="PANTHER" id="PTHR22761">
    <property type="entry name" value="CHARGED MULTIVESICULAR BODY PROTEIN"/>
    <property type="match status" value="1"/>
</dbReference>
<dbReference type="OrthoDB" id="2361138at2759"/>
<dbReference type="GO" id="GO:0000815">
    <property type="term" value="C:ESCRT III complex"/>
    <property type="evidence" value="ECO:0007669"/>
    <property type="project" value="TreeGrafter"/>
</dbReference>
<organism evidence="7 8">
    <name type="scientific">Linnemannia schmuckeri</name>
    <dbReference type="NCBI Taxonomy" id="64567"/>
    <lineage>
        <taxon>Eukaryota</taxon>
        <taxon>Fungi</taxon>
        <taxon>Fungi incertae sedis</taxon>
        <taxon>Mucoromycota</taxon>
        <taxon>Mortierellomycotina</taxon>
        <taxon>Mortierellomycetes</taxon>
        <taxon>Mortierellales</taxon>
        <taxon>Mortierellaceae</taxon>
        <taxon>Linnemannia</taxon>
    </lineage>
</organism>
<comment type="caution">
    <text evidence="7">The sequence shown here is derived from an EMBL/GenBank/DDBJ whole genome shotgun (WGS) entry which is preliminary data.</text>
</comment>
<dbReference type="Gene3D" id="1.10.287.1060">
    <property type="entry name" value="ESAT-6-like"/>
    <property type="match status" value="1"/>
</dbReference>
<evidence type="ECO:0000313" key="8">
    <source>
        <dbReference type="Proteomes" id="UP000748756"/>
    </source>
</evidence>
<dbReference type="Proteomes" id="UP000748756">
    <property type="component" value="Unassembled WGS sequence"/>
</dbReference>
<dbReference type="GO" id="GO:0032511">
    <property type="term" value="P:late endosome to vacuole transport via multivesicular body sorting pathway"/>
    <property type="evidence" value="ECO:0007669"/>
    <property type="project" value="TreeGrafter"/>
</dbReference>
<dbReference type="GO" id="GO:0009898">
    <property type="term" value="C:cytoplasmic side of plasma membrane"/>
    <property type="evidence" value="ECO:0007669"/>
    <property type="project" value="TreeGrafter"/>
</dbReference>
<proteinExistence type="inferred from homology"/>
<evidence type="ECO:0000256" key="5">
    <source>
        <dbReference type="ARBA" id="ARBA00042586"/>
    </source>
</evidence>
<accession>A0A9P5V9M7</accession>
<feature type="region of interest" description="Disordered" evidence="6">
    <location>
        <begin position="173"/>
        <end position="199"/>
    </location>
</feature>
<evidence type="ECO:0000256" key="4">
    <source>
        <dbReference type="ARBA" id="ARBA00040017"/>
    </source>
</evidence>
<evidence type="ECO:0000256" key="3">
    <source>
        <dbReference type="ARBA" id="ARBA00022753"/>
    </source>
</evidence>
<dbReference type="GO" id="GO:0005771">
    <property type="term" value="C:multivesicular body"/>
    <property type="evidence" value="ECO:0007669"/>
    <property type="project" value="TreeGrafter"/>
</dbReference>
<dbReference type="PANTHER" id="PTHR22761:SF10">
    <property type="entry name" value="GH13992P"/>
    <property type="match status" value="1"/>
</dbReference>
<feature type="compositionally biased region" description="Low complexity" evidence="6">
    <location>
        <begin position="445"/>
        <end position="456"/>
    </location>
</feature>
<dbReference type="InterPro" id="IPR005024">
    <property type="entry name" value="Snf7_fam"/>
</dbReference>
<reference evidence="7" key="1">
    <citation type="journal article" date="2020" name="Fungal Divers.">
        <title>Resolving the Mortierellaceae phylogeny through synthesis of multi-gene phylogenetics and phylogenomics.</title>
        <authorList>
            <person name="Vandepol N."/>
            <person name="Liber J."/>
            <person name="Desiro A."/>
            <person name="Na H."/>
            <person name="Kennedy M."/>
            <person name="Barry K."/>
            <person name="Grigoriev I.V."/>
            <person name="Miller A.N."/>
            <person name="O'Donnell K."/>
            <person name="Stajich J.E."/>
            <person name="Bonito G."/>
        </authorList>
    </citation>
    <scope>NUCLEOTIDE SEQUENCE</scope>
    <source>
        <strain evidence="7">NRRL 6426</strain>
    </source>
</reference>
<dbReference type="GO" id="GO:0006900">
    <property type="term" value="P:vesicle budding from membrane"/>
    <property type="evidence" value="ECO:0007669"/>
    <property type="project" value="TreeGrafter"/>
</dbReference>
<evidence type="ECO:0000256" key="2">
    <source>
        <dbReference type="ARBA" id="ARBA00006190"/>
    </source>
</evidence>
<comment type="similarity">
    <text evidence="2">Belongs to the SNF7 family.</text>
</comment>
<protein>
    <recommendedName>
        <fullName evidence="4">Vacuolar-sorting protein SNF7</fullName>
    </recommendedName>
    <alternativeName>
        <fullName evidence="5">Vacuolar protein-sorting-associated protein 32</fullName>
    </alternativeName>
</protein>
<dbReference type="AlphaFoldDB" id="A0A9P5V9M7"/>
<keyword evidence="8" id="KW-1185">Reference proteome</keyword>